<dbReference type="AlphaFoldDB" id="M2WRT7"/>
<organism evidence="1 2">
    <name type="scientific">Galdieria sulphuraria</name>
    <name type="common">Red alga</name>
    <dbReference type="NCBI Taxonomy" id="130081"/>
    <lineage>
        <taxon>Eukaryota</taxon>
        <taxon>Rhodophyta</taxon>
        <taxon>Bangiophyceae</taxon>
        <taxon>Galdieriales</taxon>
        <taxon>Galdieriaceae</taxon>
        <taxon>Galdieria</taxon>
    </lineage>
</organism>
<dbReference type="RefSeq" id="XP_005703070.1">
    <property type="nucleotide sequence ID" value="XM_005703013.1"/>
</dbReference>
<proteinExistence type="predicted"/>
<dbReference type="KEGG" id="gsl:Gasu_57840"/>
<evidence type="ECO:0000313" key="2">
    <source>
        <dbReference type="Proteomes" id="UP000030680"/>
    </source>
</evidence>
<dbReference type="EMBL" id="KB454546">
    <property type="protein sequence ID" value="EME26550.1"/>
    <property type="molecule type" value="Genomic_DNA"/>
</dbReference>
<keyword evidence="2" id="KW-1185">Reference proteome</keyword>
<accession>M2WRT7</accession>
<evidence type="ECO:0000313" key="1">
    <source>
        <dbReference type="EMBL" id="EME26550.1"/>
    </source>
</evidence>
<dbReference type="GeneID" id="17085517"/>
<sequence length="69" mass="7882">MLRGTSHGNDSDKLGHHIPYLVDTVRIDEIFQKVVIFHVKLTLLVQKVLLRRNLLAGQLSKQFSPSCTR</sequence>
<gene>
    <name evidence="1" type="ORF">Gasu_57840</name>
</gene>
<dbReference type="Gramene" id="EME26550">
    <property type="protein sequence ID" value="EME26550"/>
    <property type="gene ID" value="Gasu_57840"/>
</dbReference>
<dbReference type="Proteomes" id="UP000030680">
    <property type="component" value="Unassembled WGS sequence"/>
</dbReference>
<protein>
    <submittedName>
        <fullName evidence="1">Uncharacterized protein</fullName>
    </submittedName>
</protein>
<name>M2WRT7_GALSU</name>
<reference evidence="2" key="1">
    <citation type="journal article" date="2013" name="Science">
        <title>Gene transfer from bacteria and archaea facilitated evolution of an extremophilic eukaryote.</title>
        <authorList>
            <person name="Schonknecht G."/>
            <person name="Chen W.H."/>
            <person name="Ternes C.M."/>
            <person name="Barbier G.G."/>
            <person name="Shrestha R.P."/>
            <person name="Stanke M."/>
            <person name="Brautigam A."/>
            <person name="Baker B.J."/>
            <person name="Banfield J.F."/>
            <person name="Garavito R.M."/>
            <person name="Carr K."/>
            <person name="Wilkerson C."/>
            <person name="Rensing S.A."/>
            <person name="Gagneul D."/>
            <person name="Dickenson N.E."/>
            <person name="Oesterhelt C."/>
            <person name="Lercher M.J."/>
            <person name="Weber A.P."/>
        </authorList>
    </citation>
    <scope>NUCLEOTIDE SEQUENCE [LARGE SCALE GENOMIC DNA]</scope>
    <source>
        <strain evidence="2">074W</strain>
    </source>
</reference>